<dbReference type="AlphaFoldDB" id="A0A139KX90"/>
<accession>A0A139KX90</accession>
<protein>
    <submittedName>
        <fullName evidence="1">Uncharacterized protein</fullName>
    </submittedName>
</protein>
<proteinExistence type="predicted"/>
<name>A0A139KX90_BACOV</name>
<dbReference type="EMBL" id="VWLB01000015">
    <property type="protein sequence ID" value="KAA3928888.1"/>
    <property type="molecule type" value="Genomic_DNA"/>
</dbReference>
<dbReference type="Proteomes" id="UP000365824">
    <property type="component" value="Unassembled WGS sequence"/>
</dbReference>
<sequence length="95" mass="10992">MNKKNSIHCINRHLYNVLLSELRTLETKCNRITAEVSEVKKMIALLPPDIGTLISSIERSAKEMHEQSIMHRKYVERCINGEPKIHLIRRADNGL</sequence>
<evidence type="ECO:0000313" key="1">
    <source>
        <dbReference type="EMBL" id="KAA3928888.1"/>
    </source>
</evidence>
<evidence type="ECO:0000313" key="2">
    <source>
        <dbReference type="Proteomes" id="UP000365824"/>
    </source>
</evidence>
<organism evidence="1 2">
    <name type="scientific">Bacteroides ovatus</name>
    <dbReference type="NCBI Taxonomy" id="28116"/>
    <lineage>
        <taxon>Bacteria</taxon>
        <taxon>Pseudomonadati</taxon>
        <taxon>Bacteroidota</taxon>
        <taxon>Bacteroidia</taxon>
        <taxon>Bacteroidales</taxon>
        <taxon>Bacteroidaceae</taxon>
        <taxon>Bacteroides</taxon>
    </lineage>
</organism>
<gene>
    <name evidence="1" type="ORF">F3F25_10905</name>
</gene>
<comment type="caution">
    <text evidence="1">The sequence shown here is derived from an EMBL/GenBank/DDBJ whole genome shotgun (WGS) entry which is preliminary data.</text>
</comment>
<reference evidence="1 2" key="1">
    <citation type="journal article" date="2019" name="Nat. Med.">
        <title>A library of human gut bacterial isolates paired with longitudinal multiomics data enables mechanistic microbiome research.</title>
        <authorList>
            <person name="Poyet M."/>
            <person name="Groussin M."/>
            <person name="Gibbons S.M."/>
            <person name="Avila-Pacheco J."/>
            <person name="Jiang X."/>
            <person name="Kearney S.M."/>
            <person name="Perrotta A.R."/>
            <person name="Berdy B."/>
            <person name="Zhao S."/>
            <person name="Lieberman T.D."/>
            <person name="Swanson P.K."/>
            <person name="Smith M."/>
            <person name="Roesemann S."/>
            <person name="Alexander J.E."/>
            <person name="Rich S.A."/>
            <person name="Livny J."/>
            <person name="Vlamakis H."/>
            <person name="Clish C."/>
            <person name="Bullock K."/>
            <person name="Deik A."/>
            <person name="Scott J."/>
            <person name="Pierce K.A."/>
            <person name="Xavier R.J."/>
            <person name="Alm E.J."/>
        </authorList>
    </citation>
    <scope>NUCLEOTIDE SEQUENCE [LARGE SCALE GENOMIC DNA]</scope>
    <source>
        <strain evidence="1 2">BIOML-A160</strain>
    </source>
</reference>